<evidence type="ECO:0000256" key="4">
    <source>
        <dbReference type="ARBA" id="ARBA00048391"/>
    </source>
</evidence>
<dbReference type="InterPro" id="IPR002052">
    <property type="entry name" value="DNA_methylase_N6_adenine_CS"/>
</dbReference>
<dbReference type="Proteomes" id="UP000254051">
    <property type="component" value="Unassembled WGS sequence"/>
</dbReference>
<dbReference type="GO" id="GO:0003676">
    <property type="term" value="F:nucleic acid binding"/>
    <property type="evidence" value="ECO:0007669"/>
    <property type="project" value="InterPro"/>
</dbReference>
<dbReference type="RefSeq" id="WP_109709464.1">
    <property type="nucleotide sequence ID" value="NZ_QGDS01000003.1"/>
</dbReference>
<dbReference type="OrthoDB" id="9800643at2"/>
<proteinExistence type="inferred from homology"/>
<dbReference type="Pfam" id="PF05175">
    <property type="entry name" value="MTS"/>
    <property type="match status" value="1"/>
</dbReference>
<evidence type="ECO:0000259" key="7">
    <source>
        <dbReference type="Pfam" id="PF17827"/>
    </source>
</evidence>
<dbReference type="NCBIfam" id="TIGR00536">
    <property type="entry name" value="hemK_fam"/>
    <property type="match status" value="1"/>
</dbReference>
<evidence type="ECO:0000259" key="6">
    <source>
        <dbReference type="Pfam" id="PF05175"/>
    </source>
</evidence>
<dbReference type="SUPFAM" id="SSF53335">
    <property type="entry name" value="S-adenosyl-L-methionine-dependent methyltransferases"/>
    <property type="match status" value="1"/>
</dbReference>
<dbReference type="PANTHER" id="PTHR18895:SF74">
    <property type="entry name" value="MTRF1L RELEASE FACTOR GLUTAMINE METHYLTRANSFERASE"/>
    <property type="match status" value="1"/>
</dbReference>
<evidence type="ECO:0000313" key="9">
    <source>
        <dbReference type="Proteomes" id="UP000254051"/>
    </source>
</evidence>
<comment type="function">
    <text evidence="5">Methylates the class 1 translation termination release factors RF1/PrfA and RF2/PrfB on the glutamine residue of the universally conserved GGQ motif.</text>
</comment>
<dbReference type="EC" id="2.1.1.297" evidence="5"/>
<comment type="caution">
    <text evidence="5">Lacks conserved residue(s) required for the propagation of feature annotation.</text>
</comment>
<dbReference type="CDD" id="cd02440">
    <property type="entry name" value="AdoMet_MTases"/>
    <property type="match status" value="1"/>
</dbReference>
<name>A0A316A049_9FIRM</name>
<dbReference type="AlphaFoldDB" id="A0A316A049"/>
<dbReference type="HAMAP" id="MF_02126">
    <property type="entry name" value="RF_methyltr_PrmC"/>
    <property type="match status" value="1"/>
</dbReference>
<feature type="domain" description="Methyltransferase small" evidence="6">
    <location>
        <begin position="128"/>
        <end position="209"/>
    </location>
</feature>
<feature type="domain" description="Release factor glutamine methyltransferase N-terminal" evidence="7">
    <location>
        <begin position="5"/>
        <end position="75"/>
    </location>
</feature>
<dbReference type="Gene3D" id="1.10.8.10">
    <property type="entry name" value="DNA helicase RuvA subunit, C-terminal domain"/>
    <property type="match status" value="1"/>
</dbReference>
<dbReference type="GO" id="GO:0102559">
    <property type="term" value="F:peptide chain release factor N(5)-glutamine methyltransferase activity"/>
    <property type="evidence" value="ECO:0007669"/>
    <property type="project" value="UniProtKB-EC"/>
</dbReference>
<dbReference type="InterPro" id="IPR004556">
    <property type="entry name" value="HemK-like"/>
</dbReference>
<feature type="binding site" evidence="5">
    <location>
        <position position="202"/>
    </location>
    <ligand>
        <name>S-adenosyl-L-methionine</name>
        <dbReference type="ChEBI" id="CHEBI:59789"/>
    </ligand>
</feature>
<reference evidence="9" key="1">
    <citation type="submission" date="2017-07" db="EMBL/GenBank/DDBJ databases">
        <authorList>
            <person name="Varghese N."/>
            <person name="Submissions S."/>
        </authorList>
    </citation>
    <scope>NUCLEOTIDE SEQUENCE [LARGE SCALE GENOMIC DNA]</scope>
    <source>
        <strain evidence="9">NLAE-zl-C134</strain>
    </source>
</reference>
<evidence type="ECO:0000256" key="2">
    <source>
        <dbReference type="ARBA" id="ARBA00022679"/>
    </source>
</evidence>
<sequence>MTLKEAYQQGKDVLVKTGTPDADLDAWLLLEYVSKISRAMYYAIPDKPLTQDEESQYLHYIERRAQHIPLQHLTGVQEFMGLEFQVNEHVLIPRQDTELLAEEALKIIGEAVKGRPEGTFEPAGGRYRLLDMCTGSGCILLSILHHAGKSAKMKIKGTGADISQKALETAQANADSLHIQAEFLCSDLFEQVTGQYEMIVSNPPYIRTDVIETLQEEVKNHDPILALDGKEDGLHFYRRIIEAADKYLTKGGCLVFEIGADQGEAVSSMMGCAGYHNVIVKKDLAGLDRVVTGVYDR</sequence>
<feature type="binding site" evidence="5">
    <location>
        <begin position="202"/>
        <end position="205"/>
    </location>
    <ligand>
        <name>substrate</name>
    </ligand>
</feature>
<dbReference type="InterPro" id="IPR019874">
    <property type="entry name" value="RF_methyltr_PrmC"/>
</dbReference>
<dbReference type="EMBL" id="UHJJ01000003">
    <property type="protein sequence ID" value="SUQ13477.1"/>
    <property type="molecule type" value="Genomic_DNA"/>
</dbReference>
<evidence type="ECO:0000256" key="3">
    <source>
        <dbReference type="ARBA" id="ARBA00022691"/>
    </source>
</evidence>
<dbReference type="PROSITE" id="PS00092">
    <property type="entry name" value="N6_MTASE"/>
    <property type="match status" value="1"/>
</dbReference>
<organism evidence="8 9">
    <name type="scientific">Faecalicatena contorta</name>
    <dbReference type="NCBI Taxonomy" id="39482"/>
    <lineage>
        <taxon>Bacteria</taxon>
        <taxon>Bacillati</taxon>
        <taxon>Bacillota</taxon>
        <taxon>Clostridia</taxon>
        <taxon>Lachnospirales</taxon>
        <taxon>Lachnospiraceae</taxon>
        <taxon>Faecalicatena</taxon>
    </lineage>
</organism>
<keyword evidence="3 5" id="KW-0949">S-adenosyl-L-methionine</keyword>
<keyword evidence="2 5" id="KW-0808">Transferase</keyword>
<dbReference type="Pfam" id="PF17827">
    <property type="entry name" value="PrmC_N"/>
    <property type="match status" value="1"/>
</dbReference>
<accession>A0A316A049</accession>
<keyword evidence="1 5" id="KW-0489">Methyltransferase</keyword>
<feature type="binding site" evidence="5">
    <location>
        <position position="161"/>
    </location>
    <ligand>
        <name>S-adenosyl-L-methionine</name>
        <dbReference type="ChEBI" id="CHEBI:59789"/>
    </ligand>
</feature>
<comment type="similarity">
    <text evidence="5">Belongs to the protein N5-glutamine methyltransferase family. PrmC subfamily.</text>
</comment>
<dbReference type="GO" id="GO:0032259">
    <property type="term" value="P:methylation"/>
    <property type="evidence" value="ECO:0007669"/>
    <property type="project" value="UniProtKB-KW"/>
</dbReference>
<evidence type="ECO:0000313" key="8">
    <source>
        <dbReference type="EMBL" id="SUQ13477.1"/>
    </source>
</evidence>
<dbReference type="Gene3D" id="3.40.50.150">
    <property type="entry name" value="Vaccinia Virus protein VP39"/>
    <property type="match status" value="1"/>
</dbReference>
<comment type="catalytic activity">
    <reaction evidence="4 5">
        <text>L-glutaminyl-[peptide chain release factor] + S-adenosyl-L-methionine = N(5)-methyl-L-glutaminyl-[peptide chain release factor] + S-adenosyl-L-homocysteine + H(+)</text>
        <dbReference type="Rhea" id="RHEA:42896"/>
        <dbReference type="Rhea" id="RHEA-COMP:10271"/>
        <dbReference type="Rhea" id="RHEA-COMP:10272"/>
        <dbReference type="ChEBI" id="CHEBI:15378"/>
        <dbReference type="ChEBI" id="CHEBI:30011"/>
        <dbReference type="ChEBI" id="CHEBI:57856"/>
        <dbReference type="ChEBI" id="CHEBI:59789"/>
        <dbReference type="ChEBI" id="CHEBI:61891"/>
        <dbReference type="EC" id="2.1.1.297"/>
    </reaction>
</comment>
<dbReference type="NCBIfam" id="TIGR03534">
    <property type="entry name" value="RF_mod_PrmC"/>
    <property type="match status" value="1"/>
</dbReference>
<evidence type="ECO:0000256" key="1">
    <source>
        <dbReference type="ARBA" id="ARBA00022603"/>
    </source>
</evidence>
<gene>
    <name evidence="5" type="primary">prmC</name>
    <name evidence="8" type="ORF">SAMN05216529_103207</name>
</gene>
<keyword evidence="9" id="KW-1185">Reference proteome</keyword>
<dbReference type="InterPro" id="IPR050320">
    <property type="entry name" value="N5-glutamine_MTase"/>
</dbReference>
<dbReference type="InterPro" id="IPR040758">
    <property type="entry name" value="PrmC_N"/>
</dbReference>
<evidence type="ECO:0000256" key="5">
    <source>
        <dbReference type="HAMAP-Rule" id="MF_02126"/>
    </source>
</evidence>
<protein>
    <recommendedName>
        <fullName evidence="5">Release factor glutamine methyltransferase</fullName>
        <shortName evidence="5">RF MTase</shortName>
        <ecNumber evidence="5">2.1.1.297</ecNumber>
    </recommendedName>
    <alternativeName>
        <fullName evidence="5">N5-glutamine methyltransferase PrmC</fullName>
    </alternativeName>
    <alternativeName>
        <fullName evidence="5">Protein-(glutamine-N5) MTase PrmC</fullName>
    </alternativeName>
    <alternativeName>
        <fullName evidence="5">Protein-glutamine N-methyltransferase PrmC</fullName>
    </alternativeName>
</protein>
<dbReference type="InterPro" id="IPR029063">
    <property type="entry name" value="SAM-dependent_MTases_sf"/>
</dbReference>
<dbReference type="InterPro" id="IPR007848">
    <property type="entry name" value="Small_mtfrase_dom"/>
</dbReference>
<dbReference type="PANTHER" id="PTHR18895">
    <property type="entry name" value="HEMK METHYLTRANSFERASE"/>
    <property type="match status" value="1"/>
</dbReference>